<dbReference type="EMBL" id="QXFY01000477">
    <property type="protein sequence ID" value="KAE9343194.1"/>
    <property type="molecule type" value="Genomic_DNA"/>
</dbReference>
<gene>
    <name evidence="1" type="ORF">PF008_g9789</name>
</gene>
<evidence type="ECO:0000313" key="2">
    <source>
        <dbReference type="Proteomes" id="UP000486351"/>
    </source>
</evidence>
<dbReference type="Proteomes" id="UP000486351">
    <property type="component" value="Unassembled WGS sequence"/>
</dbReference>
<reference evidence="1 2" key="1">
    <citation type="submission" date="2018-09" db="EMBL/GenBank/DDBJ databases">
        <title>Genomic investigation of the strawberry pathogen Phytophthora fragariae indicates pathogenicity is determined by transcriptional variation in three key races.</title>
        <authorList>
            <person name="Adams T.M."/>
            <person name="Armitage A.D."/>
            <person name="Sobczyk M.K."/>
            <person name="Bates H.J."/>
            <person name="Dunwell J.M."/>
            <person name="Nellist C.F."/>
            <person name="Harrison R.J."/>
        </authorList>
    </citation>
    <scope>NUCLEOTIDE SEQUENCE [LARGE SCALE GENOMIC DNA]</scope>
    <source>
        <strain evidence="1 2">NOV-77</strain>
    </source>
</reference>
<name>A0A6G0RVI2_9STRA</name>
<dbReference type="AlphaFoldDB" id="A0A6G0RVI2"/>
<proteinExistence type="predicted"/>
<sequence>MARICFISCLMWTSQVPSIRVVHSHVTGSTKFLCLCTSCLYVSGCSPTRASRI</sequence>
<evidence type="ECO:0000313" key="1">
    <source>
        <dbReference type="EMBL" id="KAE9343194.1"/>
    </source>
</evidence>
<comment type="caution">
    <text evidence="1">The sequence shown here is derived from an EMBL/GenBank/DDBJ whole genome shotgun (WGS) entry which is preliminary data.</text>
</comment>
<protein>
    <submittedName>
        <fullName evidence="1">Uncharacterized protein</fullName>
    </submittedName>
</protein>
<accession>A0A6G0RVI2</accession>
<organism evidence="1 2">
    <name type="scientific">Phytophthora fragariae</name>
    <dbReference type="NCBI Taxonomy" id="53985"/>
    <lineage>
        <taxon>Eukaryota</taxon>
        <taxon>Sar</taxon>
        <taxon>Stramenopiles</taxon>
        <taxon>Oomycota</taxon>
        <taxon>Peronosporomycetes</taxon>
        <taxon>Peronosporales</taxon>
        <taxon>Peronosporaceae</taxon>
        <taxon>Phytophthora</taxon>
    </lineage>
</organism>